<dbReference type="AlphaFoldDB" id="A0AAV8VK40"/>
<proteinExistence type="predicted"/>
<reference evidence="2 3" key="1">
    <citation type="journal article" date="2023" name="Insect Mol. Biol.">
        <title>Genome sequencing provides insights into the evolution of gene families encoding plant cell wall-degrading enzymes in longhorned beetles.</title>
        <authorList>
            <person name="Shin N.R."/>
            <person name="Okamura Y."/>
            <person name="Kirsch R."/>
            <person name="Pauchet Y."/>
        </authorList>
    </citation>
    <scope>NUCLEOTIDE SEQUENCE [LARGE SCALE GENOMIC DNA]</scope>
    <source>
        <strain evidence="2">EAD_L_NR</strain>
    </source>
</reference>
<gene>
    <name evidence="2" type="ORF">NQ315_017288</name>
</gene>
<evidence type="ECO:0000256" key="1">
    <source>
        <dbReference type="ARBA" id="ARBA00001947"/>
    </source>
</evidence>
<evidence type="ECO:0000313" key="3">
    <source>
        <dbReference type="Proteomes" id="UP001159042"/>
    </source>
</evidence>
<protein>
    <submittedName>
        <fullName evidence="2">Uncharacterized protein</fullName>
    </submittedName>
</protein>
<comment type="cofactor">
    <cofactor evidence="1">
        <name>Zn(2+)</name>
        <dbReference type="ChEBI" id="CHEBI:29105"/>
    </cofactor>
</comment>
<keyword evidence="3" id="KW-1185">Reference proteome</keyword>
<accession>A0AAV8VK40</accession>
<name>A0AAV8VK40_9CUCU</name>
<dbReference type="InterPro" id="IPR050821">
    <property type="entry name" value="Cytosolic_carboxypeptidase"/>
</dbReference>
<dbReference type="Proteomes" id="UP001159042">
    <property type="component" value="Unassembled WGS sequence"/>
</dbReference>
<sequence length="308" mass="34786">MKAPGPALYVRFNMVDLNRQGKMYSQGMAPVYRILPGKPKWERINDKPVYTLQNDIFTLTFKTRTPENPLNTMYFAFTYPFSYVELDKMLVNIDQRYLNINPFSEDDIYYVRETISTIREPAGKVHTLPVPPKYNPQVFEDVGKSLGASILDLTAQNPCSRVPNSEFHSVLLLQGKAPYGVVKNRSSAVKKPLKPRGAAIPLDRKENLAQPGCSKSVNRLNKCFKAKSRKDLTLKNKNAAADKTGKSTKIKKVGNVVTTQKVRLDQTSKVGGTKLKKEADSIHLREICFIKNNEGKTVIAKYKNKEDK</sequence>
<dbReference type="EMBL" id="JANEYG010000068">
    <property type="protein sequence ID" value="KAJ8914583.1"/>
    <property type="molecule type" value="Genomic_DNA"/>
</dbReference>
<dbReference type="PANTHER" id="PTHR12756">
    <property type="entry name" value="CYTOSOLIC CARBOXYPEPTIDASE"/>
    <property type="match status" value="1"/>
</dbReference>
<feature type="non-terminal residue" evidence="2">
    <location>
        <position position="308"/>
    </location>
</feature>
<comment type="caution">
    <text evidence="2">The sequence shown here is derived from an EMBL/GenBank/DDBJ whole genome shotgun (WGS) entry which is preliminary data.</text>
</comment>
<organism evidence="2 3">
    <name type="scientific">Exocentrus adspersus</name>
    <dbReference type="NCBI Taxonomy" id="1586481"/>
    <lineage>
        <taxon>Eukaryota</taxon>
        <taxon>Metazoa</taxon>
        <taxon>Ecdysozoa</taxon>
        <taxon>Arthropoda</taxon>
        <taxon>Hexapoda</taxon>
        <taxon>Insecta</taxon>
        <taxon>Pterygota</taxon>
        <taxon>Neoptera</taxon>
        <taxon>Endopterygota</taxon>
        <taxon>Coleoptera</taxon>
        <taxon>Polyphaga</taxon>
        <taxon>Cucujiformia</taxon>
        <taxon>Chrysomeloidea</taxon>
        <taxon>Cerambycidae</taxon>
        <taxon>Lamiinae</taxon>
        <taxon>Acanthocinini</taxon>
        <taxon>Exocentrus</taxon>
    </lineage>
</organism>
<evidence type="ECO:0000313" key="2">
    <source>
        <dbReference type="EMBL" id="KAJ8914583.1"/>
    </source>
</evidence>
<dbReference type="PANTHER" id="PTHR12756:SF12">
    <property type="entry name" value="CYTOSOLIC CARBOXYPEPTIDASE-LIKE PROTEIN 5"/>
    <property type="match status" value="1"/>
</dbReference>